<evidence type="ECO:0000313" key="2">
    <source>
        <dbReference type="Proteomes" id="UP001054902"/>
    </source>
</evidence>
<dbReference type="EMBL" id="BLLK01000062">
    <property type="protein sequence ID" value="GFH58461.1"/>
    <property type="molecule type" value="Genomic_DNA"/>
</dbReference>
<comment type="caution">
    <text evidence="1">The sequence shown here is derived from an EMBL/GenBank/DDBJ whole genome shotgun (WGS) entry which is preliminary data.</text>
</comment>
<sequence>MNISTFQNNLHFIKSLYFNEEWKDKKCRDEVLRVLEEANGKIEKAFGESICVLKDHKPSLEAVEKVANKFPSTLTYRNDRGRIPIQHAVISCNGYEYVPVLAEEGMKHEVGGEDARGGLLMVDPYKNWGLNTMQLLASVRSYDGEDDDDRRHSDVKRLNLLKELREMDLLLKRDIQEQHLLACSCWKLSQMRFEYLADWDKDALIETRIGNEEMIHVMSSQPQEIIGLLLKAGFKYHPNIGGLLFIEDDQGNTAFDHLVNEKGVEVVMSLLHEILSPNRDYPILHHVFVKAPQHKDLFMNKFPWAYSLKDHNGRTLHQAVLAAGPDVMIANDILLATLTDDQFQTQDPINNLYPFAAMAVGEHANLEKIFYLLRRQPSVMERHSRSSSWNSCASFQSEDEYQR</sequence>
<proteinExistence type="predicted"/>
<reference evidence="1 2" key="1">
    <citation type="journal article" date="2021" name="Sci. Rep.">
        <title>The genome of the diatom Chaetoceros tenuissimus carries an ancient integrated fragment of an extant virus.</title>
        <authorList>
            <person name="Hongo Y."/>
            <person name="Kimura K."/>
            <person name="Takaki Y."/>
            <person name="Yoshida Y."/>
            <person name="Baba S."/>
            <person name="Kobayashi G."/>
            <person name="Nagasaki K."/>
            <person name="Hano T."/>
            <person name="Tomaru Y."/>
        </authorList>
    </citation>
    <scope>NUCLEOTIDE SEQUENCE [LARGE SCALE GENOMIC DNA]</scope>
    <source>
        <strain evidence="1 2">NIES-3715</strain>
    </source>
</reference>
<accession>A0AAD3D862</accession>
<keyword evidence="2" id="KW-1185">Reference proteome</keyword>
<protein>
    <submittedName>
        <fullName evidence="1">Uncharacterized protein</fullName>
    </submittedName>
</protein>
<gene>
    <name evidence="1" type="ORF">CTEN210_14937</name>
</gene>
<evidence type="ECO:0000313" key="1">
    <source>
        <dbReference type="EMBL" id="GFH58461.1"/>
    </source>
</evidence>
<organism evidence="1 2">
    <name type="scientific">Chaetoceros tenuissimus</name>
    <dbReference type="NCBI Taxonomy" id="426638"/>
    <lineage>
        <taxon>Eukaryota</taxon>
        <taxon>Sar</taxon>
        <taxon>Stramenopiles</taxon>
        <taxon>Ochrophyta</taxon>
        <taxon>Bacillariophyta</taxon>
        <taxon>Coscinodiscophyceae</taxon>
        <taxon>Chaetocerotophycidae</taxon>
        <taxon>Chaetocerotales</taxon>
        <taxon>Chaetocerotaceae</taxon>
        <taxon>Chaetoceros</taxon>
    </lineage>
</organism>
<dbReference type="Proteomes" id="UP001054902">
    <property type="component" value="Unassembled WGS sequence"/>
</dbReference>
<name>A0AAD3D862_9STRA</name>
<dbReference type="AlphaFoldDB" id="A0AAD3D862"/>